<reference evidence="3" key="1">
    <citation type="journal article" date="2023" name="Mol. Phylogenet. Evol.">
        <title>Genome-scale phylogeny and comparative genomics of the fungal order Sordariales.</title>
        <authorList>
            <person name="Hensen N."/>
            <person name="Bonometti L."/>
            <person name="Westerberg I."/>
            <person name="Brannstrom I.O."/>
            <person name="Guillou S."/>
            <person name="Cros-Aarteil S."/>
            <person name="Calhoun S."/>
            <person name="Haridas S."/>
            <person name="Kuo A."/>
            <person name="Mondo S."/>
            <person name="Pangilinan J."/>
            <person name="Riley R."/>
            <person name="LaButti K."/>
            <person name="Andreopoulos B."/>
            <person name="Lipzen A."/>
            <person name="Chen C."/>
            <person name="Yan M."/>
            <person name="Daum C."/>
            <person name="Ng V."/>
            <person name="Clum A."/>
            <person name="Steindorff A."/>
            <person name="Ohm R.A."/>
            <person name="Martin F."/>
            <person name="Silar P."/>
            <person name="Natvig D.O."/>
            <person name="Lalanne C."/>
            <person name="Gautier V."/>
            <person name="Ament-Velasquez S.L."/>
            <person name="Kruys A."/>
            <person name="Hutchinson M.I."/>
            <person name="Powell A.J."/>
            <person name="Barry K."/>
            <person name="Miller A.N."/>
            <person name="Grigoriev I.V."/>
            <person name="Debuchy R."/>
            <person name="Gladieux P."/>
            <person name="Hiltunen Thoren M."/>
            <person name="Johannesson H."/>
        </authorList>
    </citation>
    <scope>NUCLEOTIDE SEQUENCE</scope>
    <source>
        <strain evidence="3">CBS 626.80</strain>
    </source>
</reference>
<dbReference type="Gene3D" id="3.40.630.30">
    <property type="match status" value="1"/>
</dbReference>
<feature type="region of interest" description="Disordered" evidence="1">
    <location>
        <begin position="296"/>
        <end position="316"/>
    </location>
</feature>
<dbReference type="AlphaFoldDB" id="A0AAN6NP25"/>
<gene>
    <name evidence="3" type="ORF">QBC32DRAFT_326974</name>
</gene>
<dbReference type="GO" id="GO:0016747">
    <property type="term" value="F:acyltransferase activity, transferring groups other than amino-acyl groups"/>
    <property type="evidence" value="ECO:0007669"/>
    <property type="project" value="InterPro"/>
</dbReference>
<organism evidence="3 4">
    <name type="scientific">Pseudoneurospora amorphoporcata</name>
    <dbReference type="NCBI Taxonomy" id="241081"/>
    <lineage>
        <taxon>Eukaryota</taxon>
        <taxon>Fungi</taxon>
        <taxon>Dikarya</taxon>
        <taxon>Ascomycota</taxon>
        <taxon>Pezizomycotina</taxon>
        <taxon>Sordariomycetes</taxon>
        <taxon>Sordariomycetidae</taxon>
        <taxon>Sordariales</taxon>
        <taxon>Sordariaceae</taxon>
        <taxon>Pseudoneurospora</taxon>
    </lineage>
</organism>
<dbReference type="InterPro" id="IPR013653">
    <property type="entry name" value="GCN5-like_dom"/>
</dbReference>
<evidence type="ECO:0000313" key="4">
    <source>
        <dbReference type="Proteomes" id="UP001303222"/>
    </source>
</evidence>
<feature type="domain" description="GCN5-related N-acetyltransferase Rv2170-like" evidence="2">
    <location>
        <begin position="380"/>
        <end position="460"/>
    </location>
</feature>
<dbReference type="EMBL" id="MU859215">
    <property type="protein sequence ID" value="KAK3949426.1"/>
    <property type="molecule type" value="Genomic_DNA"/>
</dbReference>
<accession>A0AAN6NP25</accession>
<feature type="region of interest" description="Disordered" evidence="1">
    <location>
        <begin position="198"/>
        <end position="248"/>
    </location>
</feature>
<dbReference type="Pfam" id="PF08445">
    <property type="entry name" value="FR47"/>
    <property type="match status" value="1"/>
</dbReference>
<reference evidence="3" key="2">
    <citation type="submission" date="2023-06" db="EMBL/GenBank/DDBJ databases">
        <authorList>
            <consortium name="Lawrence Berkeley National Laboratory"/>
            <person name="Mondo S.J."/>
            <person name="Hensen N."/>
            <person name="Bonometti L."/>
            <person name="Westerberg I."/>
            <person name="Brannstrom I.O."/>
            <person name="Guillou S."/>
            <person name="Cros-Aarteil S."/>
            <person name="Calhoun S."/>
            <person name="Haridas S."/>
            <person name="Kuo A."/>
            <person name="Pangilinan J."/>
            <person name="Riley R."/>
            <person name="Labutti K."/>
            <person name="Andreopoulos B."/>
            <person name="Lipzen A."/>
            <person name="Chen C."/>
            <person name="Yanf M."/>
            <person name="Daum C."/>
            <person name="Ng V."/>
            <person name="Clum A."/>
            <person name="Steindorff A."/>
            <person name="Ohm R."/>
            <person name="Martin F."/>
            <person name="Silar P."/>
            <person name="Natvig D."/>
            <person name="Lalanne C."/>
            <person name="Gautier V."/>
            <person name="Ament-Velasquez S.L."/>
            <person name="Kruys A."/>
            <person name="Hutchinson M.I."/>
            <person name="Powell A.J."/>
            <person name="Barry K."/>
            <person name="Miller A.N."/>
            <person name="Grigoriev I.V."/>
            <person name="Debuchy R."/>
            <person name="Gladieux P."/>
            <person name="Thoren M.H."/>
            <person name="Johannesson H."/>
        </authorList>
    </citation>
    <scope>NUCLEOTIDE SEQUENCE</scope>
    <source>
        <strain evidence="3">CBS 626.80</strain>
    </source>
</reference>
<feature type="compositionally biased region" description="Gly residues" evidence="1">
    <location>
        <begin position="212"/>
        <end position="224"/>
    </location>
</feature>
<keyword evidence="4" id="KW-1185">Reference proteome</keyword>
<name>A0AAN6NP25_9PEZI</name>
<dbReference type="Proteomes" id="UP001303222">
    <property type="component" value="Unassembled WGS sequence"/>
</dbReference>
<dbReference type="PANTHER" id="PTHR20958">
    <property type="entry name" value="GLYCINE N-ACYLTRANSFERASE-LIKE PROTEIN"/>
    <property type="match status" value="1"/>
</dbReference>
<sequence>MTQSSTLHLLDTPLPSSSLLALLSQHLPHSLPVLRRLQYAANFPDNGLGTTPYSHVLYASRFSVDECLLASHEKGKEHIKGRKHFAAAFVDLSRFPETQVWVYSTLEDYAVLLDPEADTGSSYTEPFGAHSLPEEEAQECDRYLVTLLRRMKTIAQQMPVELDLDPDVITCPQRRRQNWMEARAYLCLDLDLDSGAGSRLDNGDGDEDGDGNGKGNDDGNGNGNGTKKKKNNEEEEKRQQGPKIMIGSLAEIHRHRLRSPLYGYNVRMHKTANIPDDIDWEVCQKWLFRTEALNVSSSSSPTNKQQQQQEQQEQEQQEAVEKVMVVEKEAVMEKVEKVMEEEGLIWDSVRNNQQDVQLVQSRTSIKRQEDTLLGLPSVVIRKGPKGQMVAWGFMAVDGSLMTLHVEDQYRGKGLAKAVACKVMRDHIGDYGDDGWGAADVFVGNVRSQGVCRSIGGRVGWLLSWAIVDLATVGDAL</sequence>
<comment type="caution">
    <text evidence="3">The sequence shown here is derived from an EMBL/GenBank/DDBJ whole genome shotgun (WGS) entry which is preliminary data.</text>
</comment>
<dbReference type="InterPro" id="IPR053225">
    <property type="entry name" value="Acyl-CoA_N-acyltransferase"/>
</dbReference>
<proteinExistence type="predicted"/>
<dbReference type="PANTHER" id="PTHR20958:SF6">
    <property type="entry name" value="GLYCINE N-ACYLTRANSFERASE-LIKE PROTEIN"/>
    <property type="match status" value="1"/>
</dbReference>
<protein>
    <recommendedName>
        <fullName evidence="2">GCN5-related N-acetyltransferase Rv2170-like domain-containing protein</fullName>
    </recommendedName>
</protein>
<evidence type="ECO:0000259" key="2">
    <source>
        <dbReference type="Pfam" id="PF08445"/>
    </source>
</evidence>
<evidence type="ECO:0000256" key="1">
    <source>
        <dbReference type="SAM" id="MobiDB-lite"/>
    </source>
</evidence>
<evidence type="ECO:0000313" key="3">
    <source>
        <dbReference type="EMBL" id="KAK3949426.1"/>
    </source>
</evidence>
<dbReference type="InterPro" id="IPR016181">
    <property type="entry name" value="Acyl_CoA_acyltransferase"/>
</dbReference>
<dbReference type="SUPFAM" id="SSF55729">
    <property type="entry name" value="Acyl-CoA N-acyltransferases (Nat)"/>
    <property type="match status" value="1"/>
</dbReference>